<keyword evidence="3" id="KW-1185">Reference proteome</keyword>
<reference evidence="2 3" key="1">
    <citation type="submission" date="2016-02" db="EMBL/GenBank/DDBJ databases">
        <title>Genome sequencing of a beta-galactosidase producing bacteria Rhizobium sp. 59.</title>
        <authorList>
            <person name="Wang D."/>
            <person name="Kot W."/>
            <person name="Qin Y."/>
            <person name="Hansen L."/>
            <person name="Naqvi K."/>
            <person name="Rensing C."/>
        </authorList>
    </citation>
    <scope>NUCLEOTIDE SEQUENCE [LARGE SCALE GENOMIC DNA]</scope>
    <source>
        <strain evidence="2 3">59</strain>
    </source>
</reference>
<sequence>MMNPKDDAKGQFAKSQAEPQPDGVISAKPTVITGSQDATVNRFPDEKKPGKDWDVNYDEIEPDHSR</sequence>
<evidence type="ECO:0000313" key="3">
    <source>
        <dbReference type="Proteomes" id="UP000182661"/>
    </source>
</evidence>
<dbReference type="OrthoDB" id="8117066at2"/>
<gene>
    <name evidence="2" type="ORF">AX760_16055</name>
</gene>
<feature type="compositionally biased region" description="Acidic residues" evidence="1">
    <location>
        <begin position="55"/>
        <end position="66"/>
    </location>
</feature>
<feature type="region of interest" description="Disordered" evidence="1">
    <location>
        <begin position="1"/>
        <end position="66"/>
    </location>
</feature>
<evidence type="ECO:0000256" key="1">
    <source>
        <dbReference type="SAM" id="MobiDB-lite"/>
    </source>
</evidence>
<dbReference type="EMBL" id="LSRP01000080">
    <property type="protein sequence ID" value="OJF97772.1"/>
    <property type="molecule type" value="Genomic_DNA"/>
</dbReference>
<protein>
    <submittedName>
        <fullName evidence="2">Uncharacterized protein</fullName>
    </submittedName>
</protein>
<organism evidence="2 3">
    <name type="scientific">Pararhizobium antarcticum</name>
    <dbReference type="NCBI Taxonomy" id="1798805"/>
    <lineage>
        <taxon>Bacteria</taxon>
        <taxon>Pseudomonadati</taxon>
        <taxon>Pseudomonadota</taxon>
        <taxon>Alphaproteobacteria</taxon>
        <taxon>Hyphomicrobiales</taxon>
        <taxon>Rhizobiaceae</taxon>
        <taxon>Rhizobium/Agrobacterium group</taxon>
        <taxon>Pararhizobium</taxon>
    </lineage>
</organism>
<evidence type="ECO:0000313" key="2">
    <source>
        <dbReference type="EMBL" id="OJF97772.1"/>
    </source>
</evidence>
<feature type="compositionally biased region" description="Basic and acidic residues" evidence="1">
    <location>
        <begin position="43"/>
        <end position="54"/>
    </location>
</feature>
<proteinExistence type="predicted"/>
<dbReference type="RefSeq" id="WP_071832847.1">
    <property type="nucleotide sequence ID" value="NZ_LSRP01000080.1"/>
</dbReference>
<dbReference type="AlphaFoldDB" id="A0A657LUK1"/>
<accession>A0A657LUK1</accession>
<dbReference type="Proteomes" id="UP000182661">
    <property type="component" value="Unassembled WGS sequence"/>
</dbReference>
<name>A0A657LUK1_9HYPH</name>
<comment type="caution">
    <text evidence="2">The sequence shown here is derived from an EMBL/GenBank/DDBJ whole genome shotgun (WGS) entry which is preliminary data.</text>
</comment>